<feature type="region of interest" description="Disordered" evidence="1">
    <location>
        <begin position="1"/>
        <end position="21"/>
    </location>
</feature>
<dbReference type="AlphaFoldDB" id="A0A4C1TRA5"/>
<proteinExistence type="predicted"/>
<name>A0A4C1TRA5_EUMVA</name>
<comment type="caution">
    <text evidence="2">The sequence shown here is derived from an EMBL/GenBank/DDBJ whole genome shotgun (WGS) entry which is preliminary data.</text>
</comment>
<dbReference type="Proteomes" id="UP000299102">
    <property type="component" value="Unassembled WGS sequence"/>
</dbReference>
<dbReference type="EMBL" id="BGZK01006051">
    <property type="protein sequence ID" value="GBP16513.1"/>
    <property type="molecule type" value="Genomic_DNA"/>
</dbReference>
<evidence type="ECO:0000313" key="2">
    <source>
        <dbReference type="EMBL" id="GBP16513.1"/>
    </source>
</evidence>
<reference evidence="2 3" key="1">
    <citation type="journal article" date="2019" name="Commun. Biol.">
        <title>The bagworm genome reveals a unique fibroin gene that provides high tensile strength.</title>
        <authorList>
            <person name="Kono N."/>
            <person name="Nakamura H."/>
            <person name="Ohtoshi R."/>
            <person name="Tomita M."/>
            <person name="Numata K."/>
            <person name="Arakawa K."/>
        </authorList>
    </citation>
    <scope>NUCLEOTIDE SEQUENCE [LARGE SCALE GENOMIC DNA]</scope>
</reference>
<dbReference type="STRING" id="151549.A0A4C1TRA5"/>
<keyword evidence="3" id="KW-1185">Reference proteome</keyword>
<feature type="compositionally biased region" description="Polar residues" evidence="1">
    <location>
        <begin position="87"/>
        <end position="96"/>
    </location>
</feature>
<evidence type="ECO:0000256" key="1">
    <source>
        <dbReference type="SAM" id="MobiDB-lite"/>
    </source>
</evidence>
<dbReference type="OrthoDB" id="6127264at2759"/>
<feature type="region of interest" description="Disordered" evidence="1">
    <location>
        <begin position="65"/>
        <end position="133"/>
    </location>
</feature>
<organism evidence="2 3">
    <name type="scientific">Eumeta variegata</name>
    <name type="common">Bagworm moth</name>
    <name type="synonym">Eumeta japonica</name>
    <dbReference type="NCBI Taxonomy" id="151549"/>
    <lineage>
        <taxon>Eukaryota</taxon>
        <taxon>Metazoa</taxon>
        <taxon>Ecdysozoa</taxon>
        <taxon>Arthropoda</taxon>
        <taxon>Hexapoda</taxon>
        <taxon>Insecta</taxon>
        <taxon>Pterygota</taxon>
        <taxon>Neoptera</taxon>
        <taxon>Endopterygota</taxon>
        <taxon>Lepidoptera</taxon>
        <taxon>Glossata</taxon>
        <taxon>Ditrysia</taxon>
        <taxon>Tineoidea</taxon>
        <taxon>Psychidae</taxon>
        <taxon>Oiketicinae</taxon>
        <taxon>Eumeta</taxon>
    </lineage>
</organism>
<accession>A0A4C1TRA5</accession>
<gene>
    <name evidence="2" type="primary">hig</name>
    <name evidence="2" type="ORF">EVAR_71700_1</name>
</gene>
<sequence>MKHYEKTHQRRRGDNHELKEEKFYQHFNNTISSVSSRIRRDLTGEEYQYEKVDNNLSFKSIEKYGLNGSEPVPPLEQTTEVEDDAQKYSNTSQNVDLQRVKRKSGKTTGALSRPKGGGDSSSKSTSRKDKGKF</sequence>
<evidence type="ECO:0000313" key="3">
    <source>
        <dbReference type="Proteomes" id="UP000299102"/>
    </source>
</evidence>
<protein>
    <submittedName>
        <fullName evidence="2">Locomotion-related protein Hikaru genki</fullName>
    </submittedName>
</protein>